<gene>
    <name evidence="2" type="ORF">LY28_02624</name>
</gene>
<dbReference type="Pfam" id="PF10087">
    <property type="entry name" value="DUF2325"/>
    <property type="match status" value="1"/>
</dbReference>
<reference evidence="2 3" key="1">
    <citation type="submission" date="2018-06" db="EMBL/GenBank/DDBJ databases">
        <title>Genomic Encyclopedia of Type Strains, Phase I: the one thousand microbial genomes (KMG-I) project.</title>
        <authorList>
            <person name="Kyrpides N."/>
        </authorList>
    </citation>
    <scope>NUCLEOTIDE SEQUENCE [LARGE SCALE GENOMIC DNA]</scope>
    <source>
        <strain evidence="2 3">DSM 19573</strain>
    </source>
</reference>
<dbReference type="AlphaFoldDB" id="A0A318XHZ3"/>
<evidence type="ECO:0000313" key="2">
    <source>
        <dbReference type="EMBL" id="PYG86805.1"/>
    </source>
</evidence>
<protein>
    <submittedName>
        <fullName evidence="2">Uncharacterized protein DUF2325</fullName>
    </submittedName>
</protein>
<accession>A0A318XHZ3</accession>
<evidence type="ECO:0000256" key="1">
    <source>
        <dbReference type="ARBA" id="ARBA00007189"/>
    </source>
</evidence>
<dbReference type="OrthoDB" id="5396775at2"/>
<dbReference type="EMBL" id="QKMR01000016">
    <property type="protein sequence ID" value="PYG86805.1"/>
    <property type="molecule type" value="Genomic_DNA"/>
</dbReference>
<dbReference type="Proteomes" id="UP000248132">
    <property type="component" value="Unassembled WGS sequence"/>
</dbReference>
<sequence>MSIVIIGGNECMVCQYKNLCKQYKCQAKIYTNMNGTLKNKIGQPDLLVLFTNTVSHKMVRCAITETKGQKTVIARSHSSSMAALKNILDEHAVS</sequence>
<organism evidence="2 3">
    <name type="scientific">Ruminiclostridium sufflavum DSM 19573</name>
    <dbReference type="NCBI Taxonomy" id="1121337"/>
    <lineage>
        <taxon>Bacteria</taxon>
        <taxon>Bacillati</taxon>
        <taxon>Bacillota</taxon>
        <taxon>Clostridia</taxon>
        <taxon>Eubacteriales</taxon>
        <taxon>Oscillospiraceae</taxon>
        <taxon>Ruminiclostridium</taxon>
    </lineage>
</organism>
<name>A0A318XHZ3_9FIRM</name>
<comment type="similarity">
    <text evidence="1">Belongs to the UPF0751 family.</text>
</comment>
<keyword evidence="3" id="KW-1185">Reference proteome</keyword>
<dbReference type="InterPro" id="IPR016772">
    <property type="entry name" value="UCP020408"/>
</dbReference>
<comment type="caution">
    <text evidence="2">The sequence shown here is derived from an EMBL/GenBank/DDBJ whole genome shotgun (WGS) entry which is preliminary data.</text>
</comment>
<dbReference type="RefSeq" id="WP_110462639.1">
    <property type="nucleotide sequence ID" value="NZ_QKMR01000016.1"/>
</dbReference>
<proteinExistence type="inferred from homology"/>
<evidence type="ECO:0000313" key="3">
    <source>
        <dbReference type="Proteomes" id="UP000248132"/>
    </source>
</evidence>